<dbReference type="EC" id="2.7.11.1" evidence="1"/>
<dbReference type="GO" id="GO:0030247">
    <property type="term" value="F:polysaccharide binding"/>
    <property type="evidence" value="ECO:0007669"/>
    <property type="project" value="UniProtKB-UniRule"/>
</dbReference>
<dbReference type="CDD" id="cd14014">
    <property type="entry name" value="STKc_PknB_like"/>
    <property type="match status" value="1"/>
</dbReference>
<feature type="domain" description="CBM2" evidence="10">
    <location>
        <begin position="355"/>
        <end position="460"/>
    </location>
</feature>
<dbReference type="InterPro" id="IPR008266">
    <property type="entry name" value="Tyr_kinase_AS"/>
</dbReference>
<evidence type="ECO:0000256" key="4">
    <source>
        <dbReference type="ARBA" id="ARBA00022741"/>
    </source>
</evidence>
<proteinExistence type="predicted"/>
<evidence type="ECO:0000256" key="7">
    <source>
        <dbReference type="PROSITE-ProRule" id="PRU10141"/>
    </source>
</evidence>
<dbReference type="RefSeq" id="WP_203748513.1">
    <property type="nucleotide sequence ID" value="NZ_BONF01000024.1"/>
</dbReference>
<feature type="region of interest" description="Disordered" evidence="8">
    <location>
        <begin position="463"/>
        <end position="547"/>
    </location>
</feature>
<evidence type="ECO:0000256" key="2">
    <source>
        <dbReference type="ARBA" id="ARBA00022527"/>
    </source>
</evidence>
<dbReference type="Gene3D" id="2.60.40.290">
    <property type="match status" value="1"/>
</dbReference>
<dbReference type="PROSITE" id="PS50011">
    <property type="entry name" value="PROTEIN_KINASE_DOM"/>
    <property type="match status" value="1"/>
</dbReference>
<evidence type="ECO:0000313" key="11">
    <source>
        <dbReference type="EMBL" id="GIF82761.1"/>
    </source>
</evidence>
<organism evidence="11 12">
    <name type="scientific">Catellatospora bangladeshensis</name>
    <dbReference type="NCBI Taxonomy" id="310355"/>
    <lineage>
        <taxon>Bacteria</taxon>
        <taxon>Bacillati</taxon>
        <taxon>Actinomycetota</taxon>
        <taxon>Actinomycetes</taxon>
        <taxon>Micromonosporales</taxon>
        <taxon>Micromonosporaceae</taxon>
        <taxon>Catellatospora</taxon>
    </lineage>
</organism>
<evidence type="ECO:0000313" key="12">
    <source>
        <dbReference type="Proteomes" id="UP000601223"/>
    </source>
</evidence>
<dbReference type="InterPro" id="IPR012291">
    <property type="entry name" value="CBM2_carb-bd_dom_sf"/>
</dbReference>
<dbReference type="Proteomes" id="UP000601223">
    <property type="component" value="Unassembled WGS sequence"/>
</dbReference>
<dbReference type="SUPFAM" id="SSF56112">
    <property type="entry name" value="Protein kinase-like (PK-like)"/>
    <property type="match status" value="1"/>
</dbReference>
<evidence type="ECO:0000256" key="6">
    <source>
        <dbReference type="ARBA" id="ARBA00022840"/>
    </source>
</evidence>
<dbReference type="GO" id="GO:0005975">
    <property type="term" value="P:carbohydrate metabolic process"/>
    <property type="evidence" value="ECO:0007669"/>
    <property type="project" value="InterPro"/>
</dbReference>
<dbReference type="PANTHER" id="PTHR43289:SF6">
    <property type="entry name" value="SERINE_THREONINE-PROTEIN KINASE NEKL-3"/>
    <property type="match status" value="1"/>
</dbReference>
<dbReference type="InterPro" id="IPR001919">
    <property type="entry name" value="CBD2"/>
</dbReference>
<keyword evidence="6 7" id="KW-0067">ATP-binding</keyword>
<comment type="caution">
    <text evidence="11">The sequence shown here is derived from an EMBL/GenBank/DDBJ whole genome shotgun (WGS) entry which is preliminary data.</text>
</comment>
<dbReference type="AlphaFoldDB" id="A0A8J3JE55"/>
<feature type="domain" description="Protein kinase" evidence="9">
    <location>
        <begin position="19"/>
        <end position="277"/>
    </location>
</feature>
<dbReference type="InterPro" id="IPR000719">
    <property type="entry name" value="Prot_kinase_dom"/>
</dbReference>
<dbReference type="Gene3D" id="1.10.510.10">
    <property type="entry name" value="Transferase(Phosphotransferase) domain 1"/>
    <property type="match status" value="1"/>
</dbReference>
<evidence type="ECO:0000256" key="5">
    <source>
        <dbReference type="ARBA" id="ARBA00022777"/>
    </source>
</evidence>
<dbReference type="InterPro" id="IPR011009">
    <property type="entry name" value="Kinase-like_dom_sf"/>
</dbReference>
<gene>
    <name evidence="11" type="ORF">Cba03nite_41100</name>
</gene>
<dbReference type="EMBL" id="BONF01000024">
    <property type="protein sequence ID" value="GIF82761.1"/>
    <property type="molecule type" value="Genomic_DNA"/>
</dbReference>
<evidence type="ECO:0000256" key="1">
    <source>
        <dbReference type="ARBA" id="ARBA00012513"/>
    </source>
</evidence>
<name>A0A8J3JE55_9ACTN</name>
<dbReference type="PROSITE" id="PS51173">
    <property type="entry name" value="CBM2"/>
    <property type="match status" value="1"/>
</dbReference>
<dbReference type="GO" id="GO:0005524">
    <property type="term" value="F:ATP binding"/>
    <property type="evidence" value="ECO:0007669"/>
    <property type="project" value="UniProtKB-UniRule"/>
</dbReference>
<dbReference type="PROSITE" id="PS00109">
    <property type="entry name" value="PROTEIN_KINASE_TYR"/>
    <property type="match status" value="1"/>
</dbReference>
<dbReference type="Gene3D" id="3.30.200.20">
    <property type="entry name" value="Phosphorylase Kinase, domain 1"/>
    <property type="match status" value="1"/>
</dbReference>
<keyword evidence="12" id="KW-1185">Reference proteome</keyword>
<sequence>MSTTAAGSWQTGTLLDDRYRLAAPVGSGGSATVWQARDERLGRMVAVKLLNPRFVADEWAVQRLSTEAQALARLRHRHIAEVYDFGLDRQDHQVPVAFLVMELIDGSSVGQALHGGRSLPWPQAVAVAAQTAGALAAAHARGVVHRDIAPGNILLTGDGVRIIDFGICASTGSDEVGPDGNLIGTPAYLAPERVDGQPVQPAADVYALGVLLYRMLSGELPWRADTPVGLLTAPRFRPPDPLPDIEGLPPAVAAAVAACLDRDPAARPTAAQLAQTLGEVDTAGAATAAGAALPADAATLTHILPWQPLPEPVAPRRRGRTVALAAAVAGLAAAAVAVWVLNGAGPSEPSTAAPAASAPPACDATFQLRGDTGRRFAATVTVVNAAGDTRTPARISFDLPGTQRVDADARWRQDGRTVTATGTRDLAPEARLSLPVAWTYQESNPLPTAFRLDGRPCAASLLGPAGAPISGQPSPTAQAPASTEPTGPVPPPQQSPGSGPQPASPSPEPSPTEAASPPAPSPSTAEDEEEDVTGQPVAGSGPLGRPW</sequence>
<keyword evidence="4 7" id="KW-0547">Nucleotide-binding</keyword>
<evidence type="ECO:0000259" key="9">
    <source>
        <dbReference type="PROSITE" id="PS50011"/>
    </source>
</evidence>
<dbReference type="PANTHER" id="PTHR43289">
    <property type="entry name" value="MITOGEN-ACTIVATED PROTEIN KINASE KINASE KINASE 20-RELATED"/>
    <property type="match status" value="1"/>
</dbReference>
<dbReference type="GO" id="GO:0004713">
    <property type="term" value="F:protein tyrosine kinase activity"/>
    <property type="evidence" value="ECO:0007669"/>
    <property type="project" value="InterPro"/>
</dbReference>
<keyword evidence="5" id="KW-0418">Kinase</keyword>
<protein>
    <recommendedName>
        <fullName evidence="1">non-specific serine/threonine protein kinase</fullName>
        <ecNumber evidence="1">2.7.11.1</ecNumber>
    </recommendedName>
</protein>
<evidence type="ECO:0000256" key="3">
    <source>
        <dbReference type="ARBA" id="ARBA00022679"/>
    </source>
</evidence>
<dbReference type="InterPro" id="IPR017441">
    <property type="entry name" value="Protein_kinase_ATP_BS"/>
</dbReference>
<dbReference type="SMART" id="SM00637">
    <property type="entry name" value="CBD_II"/>
    <property type="match status" value="1"/>
</dbReference>
<dbReference type="GO" id="GO:0004674">
    <property type="term" value="F:protein serine/threonine kinase activity"/>
    <property type="evidence" value="ECO:0007669"/>
    <property type="project" value="UniProtKB-KW"/>
</dbReference>
<evidence type="ECO:0000259" key="10">
    <source>
        <dbReference type="PROSITE" id="PS51173"/>
    </source>
</evidence>
<dbReference type="InterPro" id="IPR020635">
    <property type="entry name" value="Tyr_kinase_cat_dom"/>
</dbReference>
<dbReference type="InterPro" id="IPR008965">
    <property type="entry name" value="CBM2/CBM3_carb-bd_dom_sf"/>
</dbReference>
<reference evidence="11 12" key="1">
    <citation type="submission" date="2021-01" db="EMBL/GenBank/DDBJ databases">
        <title>Whole genome shotgun sequence of Catellatospora bangladeshensis NBRC 107357.</title>
        <authorList>
            <person name="Komaki H."/>
            <person name="Tamura T."/>
        </authorList>
    </citation>
    <scope>NUCLEOTIDE SEQUENCE [LARGE SCALE GENOMIC DNA]</scope>
    <source>
        <strain evidence="11 12">NBRC 107357</strain>
    </source>
</reference>
<feature type="binding site" evidence="7">
    <location>
        <position position="48"/>
    </location>
    <ligand>
        <name>ATP</name>
        <dbReference type="ChEBI" id="CHEBI:30616"/>
    </ligand>
</feature>
<dbReference type="SMART" id="SM00219">
    <property type="entry name" value="TyrKc"/>
    <property type="match status" value="1"/>
</dbReference>
<keyword evidence="3" id="KW-0808">Transferase</keyword>
<dbReference type="PROSITE" id="PS00107">
    <property type="entry name" value="PROTEIN_KINASE_ATP"/>
    <property type="match status" value="1"/>
</dbReference>
<evidence type="ECO:0000256" key="8">
    <source>
        <dbReference type="SAM" id="MobiDB-lite"/>
    </source>
</evidence>
<accession>A0A8J3JE55</accession>
<keyword evidence="2" id="KW-0723">Serine/threonine-protein kinase</keyword>
<dbReference type="Pfam" id="PF00069">
    <property type="entry name" value="Pkinase"/>
    <property type="match status" value="1"/>
</dbReference>
<dbReference type="GO" id="GO:0004553">
    <property type="term" value="F:hydrolase activity, hydrolyzing O-glycosyl compounds"/>
    <property type="evidence" value="ECO:0007669"/>
    <property type="project" value="InterPro"/>
</dbReference>
<dbReference type="SUPFAM" id="SSF49384">
    <property type="entry name" value="Carbohydrate-binding domain"/>
    <property type="match status" value="1"/>
</dbReference>